<dbReference type="PROSITE" id="PS51450">
    <property type="entry name" value="LRR"/>
    <property type="match status" value="1"/>
</dbReference>
<evidence type="ECO:0000256" key="5">
    <source>
        <dbReference type="ARBA" id="ARBA00022614"/>
    </source>
</evidence>
<dbReference type="SUPFAM" id="SSF54427">
    <property type="entry name" value="NTF2-like"/>
    <property type="match status" value="1"/>
</dbReference>
<comment type="caution">
    <text evidence="14">The sequence shown here is derived from an EMBL/GenBank/DDBJ whole genome shotgun (WGS) entry which is preliminary data.</text>
</comment>
<dbReference type="InterPro" id="IPR018222">
    <property type="entry name" value="Nuclear_transport_factor_2_euk"/>
</dbReference>
<dbReference type="SUPFAM" id="SSF52058">
    <property type="entry name" value="L domain-like"/>
    <property type="match status" value="1"/>
</dbReference>
<evidence type="ECO:0000256" key="11">
    <source>
        <dbReference type="SAM" id="MobiDB-lite"/>
    </source>
</evidence>
<dbReference type="OrthoDB" id="25872at2759"/>
<gene>
    <name evidence="14" type="ORF">B0A50_04128</name>
</gene>
<name>A0A4U0U073_9PEZI</name>
<feature type="region of interest" description="Disordered" evidence="11">
    <location>
        <begin position="1"/>
        <end position="62"/>
    </location>
</feature>
<dbReference type="PANTHER" id="PTHR10662:SF22">
    <property type="entry name" value="NUCLEAR RNA EXPORT FACTOR 1"/>
    <property type="match status" value="1"/>
</dbReference>
<dbReference type="Pfam" id="PF24048">
    <property type="entry name" value="LRR_NXF1-5"/>
    <property type="match status" value="1"/>
</dbReference>
<evidence type="ECO:0000256" key="2">
    <source>
        <dbReference type="ARBA" id="ARBA00009285"/>
    </source>
</evidence>
<evidence type="ECO:0000313" key="15">
    <source>
        <dbReference type="Proteomes" id="UP000308549"/>
    </source>
</evidence>
<keyword evidence="7" id="KW-0509">mRNA transport</keyword>
<dbReference type="FunFam" id="3.80.10.10:FF:000296">
    <property type="entry name" value="mRNA export factor MEX67"/>
    <property type="match status" value="1"/>
</dbReference>
<keyword evidence="8" id="KW-0539">Nucleus</keyword>
<evidence type="ECO:0000256" key="4">
    <source>
        <dbReference type="ARBA" id="ARBA00022490"/>
    </source>
</evidence>
<dbReference type="InterPro" id="IPR032710">
    <property type="entry name" value="NTF2-like_dom_sf"/>
</dbReference>
<sequence>MVARHNAPKAAPRGPAARRAGGRADKDGDIAMGVSIKGRGGISKTTPTGPKAESTVKGASVKRGILGPNAQRDILRGAGARDVSMRQPRTSGARGGLVDLKVTGWEKSKASENADQGISALIQWLEKKASTKLGTKRRVKIRKSSVEGSELIIKVASEDVGAIVRMNNYGWAGINISIARLDGAEQEPAAPSAAAEKTKAMLRGVIERRYVLDSKFLNLTELGQDEELRSEQIFDQKSTASKFFPAMMKVLNSVFDRTDDRDAAIISVSLANNELEDLTTVSTLSMTLPKLRNLDLSNNKFANLDKLVIWRKRFYHLEHLIVTGNPLEQNEPNYAQTLISWYPNLRQLNGIQVRTEEEVASKSKITNLPFPIRGPLFLDEGGIAESFIRKFFPAFDADRQAVAIHYFDEKSQFSYAVNTHAPTDPARSQKIEKGEWELYVKNSRNLKKISHLPARQNRIFRGTKAIGNAFAMLPATKHPDLTTEARSWMIEAKMVPCVPDATGASPNGVDGFLITVSGEFEEVNGGKKRSFDRIIVLGPGAGPDGVRVVHDVLTIRGYGGNQAFQPENFEGWIDASQLQQPTTGVEAAAPGLPAGLSLELAEQMVSQLSQKTNMTLAYAKDCLDQTNWSGDAALAAFESVKGNLPAEAFIQPTA</sequence>
<protein>
    <recommendedName>
        <fullName evidence="10">mRNA export factor MEX67</fullName>
    </recommendedName>
</protein>
<dbReference type="InterPro" id="IPR005637">
    <property type="entry name" value="TAP_C_dom"/>
</dbReference>
<keyword evidence="5" id="KW-0433">Leucine-rich repeat</keyword>
<dbReference type="CDD" id="cd14342">
    <property type="entry name" value="UBA_TAP-C"/>
    <property type="match status" value="1"/>
</dbReference>
<dbReference type="AlphaFoldDB" id="A0A4U0U073"/>
<dbReference type="Pfam" id="PF22602">
    <property type="entry name" value="NXF_NTF2"/>
    <property type="match status" value="1"/>
</dbReference>
<dbReference type="GO" id="GO:0003723">
    <property type="term" value="F:RNA binding"/>
    <property type="evidence" value="ECO:0007669"/>
    <property type="project" value="TreeGrafter"/>
</dbReference>
<comment type="function">
    <text evidence="9">Involved in the export of mRNA from the nucleus to the cytoplasm.</text>
</comment>
<evidence type="ECO:0000256" key="6">
    <source>
        <dbReference type="ARBA" id="ARBA00022737"/>
    </source>
</evidence>
<evidence type="ECO:0000259" key="13">
    <source>
        <dbReference type="PROSITE" id="PS51281"/>
    </source>
</evidence>
<dbReference type="Gene3D" id="1.10.8.10">
    <property type="entry name" value="DNA helicase RuvA subunit, C-terminal domain"/>
    <property type="match status" value="1"/>
</dbReference>
<dbReference type="Proteomes" id="UP000308549">
    <property type="component" value="Unassembled WGS sequence"/>
</dbReference>
<comment type="similarity">
    <text evidence="2">Belongs to the NXF family.</text>
</comment>
<keyword evidence="4" id="KW-0963">Cytoplasm</keyword>
<dbReference type="Pfam" id="PF03943">
    <property type="entry name" value="TAP_C"/>
    <property type="match status" value="1"/>
</dbReference>
<organism evidence="14 15">
    <name type="scientific">Salinomyces thailandicus</name>
    <dbReference type="NCBI Taxonomy" id="706561"/>
    <lineage>
        <taxon>Eukaryota</taxon>
        <taxon>Fungi</taxon>
        <taxon>Dikarya</taxon>
        <taxon>Ascomycota</taxon>
        <taxon>Pezizomycotina</taxon>
        <taxon>Dothideomycetes</taxon>
        <taxon>Dothideomycetidae</taxon>
        <taxon>Mycosphaerellales</taxon>
        <taxon>Teratosphaeriaceae</taxon>
        <taxon>Salinomyces</taxon>
    </lineage>
</organism>
<dbReference type="GO" id="GO:0016973">
    <property type="term" value="P:poly(A)+ mRNA export from nucleus"/>
    <property type="evidence" value="ECO:0007669"/>
    <property type="project" value="TreeGrafter"/>
</dbReference>
<evidence type="ECO:0000256" key="7">
    <source>
        <dbReference type="ARBA" id="ARBA00022816"/>
    </source>
</evidence>
<dbReference type="PROSITE" id="PS50177">
    <property type="entry name" value="NTF2_DOMAIN"/>
    <property type="match status" value="1"/>
</dbReference>
<evidence type="ECO:0000256" key="8">
    <source>
        <dbReference type="ARBA" id="ARBA00023242"/>
    </source>
</evidence>
<dbReference type="InterPro" id="IPR002075">
    <property type="entry name" value="NTF2_dom"/>
</dbReference>
<dbReference type="SMART" id="SM00804">
    <property type="entry name" value="TAP_C"/>
    <property type="match status" value="1"/>
</dbReference>
<dbReference type="SUPFAM" id="SSF46934">
    <property type="entry name" value="UBA-like"/>
    <property type="match status" value="1"/>
</dbReference>
<feature type="domain" description="TAP-C" evidence="13">
    <location>
        <begin position="599"/>
        <end position="652"/>
    </location>
</feature>
<dbReference type="InterPro" id="IPR057125">
    <property type="entry name" value="NXF1/2/3/5-like_LRR"/>
</dbReference>
<accession>A0A4U0U073</accession>
<dbReference type="InterPro" id="IPR001611">
    <property type="entry name" value="Leu-rich_rpt"/>
</dbReference>
<dbReference type="PANTHER" id="PTHR10662">
    <property type="entry name" value="NUCLEAR RNA EXPORT FACTOR"/>
    <property type="match status" value="1"/>
</dbReference>
<evidence type="ECO:0000256" key="9">
    <source>
        <dbReference type="ARBA" id="ARBA00055253"/>
    </source>
</evidence>
<dbReference type="Gene3D" id="3.80.10.10">
    <property type="entry name" value="Ribonuclease Inhibitor"/>
    <property type="match status" value="1"/>
</dbReference>
<evidence type="ECO:0000256" key="10">
    <source>
        <dbReference type="ARBA" id="ARBA00069694"/>
    </source>
</evidence>
<evidence type="ECO:0000256" key="3">
    <source>
        <dbReference type="ARBA" id="ARBA00022448"/>
    </source>
</evidence>
<evidence type="ECO:0000259" key="12">
    <source>
        <dbReference type="PROSITE" id="PS50177"/>
    </source>
</evidence>
<proteinExistence type="inferred from homology"/>
<dbReference type="GO" id="GO:0005634">
    <property type="term" value="C:nucleus"/>
    <property type="evidence" value="ECO:0007669"/>
    <property type="project" value="UniProtKB-SubCell"/>
</dbReference>
<dbReference type="PROSITE" id="PS51281">
    <property type="entry name" value="TAP_C"/>
    <property type="match status" value="1"/>
</dbReference>
<comment type="subcellular location">
    <subcellularLocation>
        <location evidence="1">Nucleus</location>
    </subcellularLocation>
</comment>
<reference evidence="14 15" key="1">
    <citation type="submission" date="2017-03" db="EMBL/GenBank/DDBJ databases">
        <title>Genomes of endolithic fungi from Antarctica.</title>
        <authorList>
            <person name="Coleine C."/>
            <person name="Masonjones S."/>
            <person name="Stajich J.E."/>
        </authorList>
    </citation>
    <scope>NUCLEOTIDE SEQUENCE [LARGE SCALE GENOMIC DNA]</scope>
    <source>
        <strain evidence="14 15">CCFEE 6315</strain>
    </source>
</reference>
<dbReference type="InterPro" id="IPR009060">
    <property type="entry name" value="UBA-like_sf"/>
</dbReference>
<evidence type="ECO:0000256" key="1">
    <source>
        <dbReference type="ARBA" id="ARBA00004123"/>
    </source>
</evidence>
<feature type="compositionally biased region" description="Low complexity" evidence="11">
    <location>
        <begin position="8"/>
        <end position="19"/>
    </location>
</feature>
<evidence type="ECO:0000313" key="14">
    <source>
        <dbReference type="EMBL" id="TKA28157.1"/>
    </source>
</evidence>
<dbReference type="Gene3D" id="3.10.450.50">
    <property type="match status" value="1"/>
</dbReference>
<keyword evidence="6" id="KW-0677">Repeat</keyword>
<dbReference type="EMBL" id="NAJL01000019">
    <property type="protein sequence ID" value="TKA28157.1"/>
    <property type="molecule type" value="Genomic_DNA"/>
</dbReference>
<feature type="domain" description="NTF2" evidence="12">
    <location>
        <begin position="383"/>
        <end position="555"/>
    </location>
</feature>
<keyword evidence="15" id="KW-1185">Reference proteome</keyword>
<dbReference type="InterPro" id="IPR032675">
    <property type="entry name" value="LRR_dom_sf"/>
</dbReference>
<keyword evidence="3" id="KW-0813">Transport</keyword>
<dbReference type="InterPro" id="IPR030217">
    <property type="entry name" value="NXF_fam"/>
</dbReference>